<keyword evidence="2" id="KW-1185">Reference proteome</keyword>
<dbReference type="EMBL" id="JAWLNX010000032">
    <property type="protein sequence ID" value="MEB3371768.1"/>
    <property type="molecule type" value="Genomic_DNA"/>
</dbReference>
<dbReference type="Proteomes" id="UP001327093">
    <property type="component" value="Unassembled WGS sequence"/>
</dbReference>
<gene>
    <name evidence="1" type="ORF">R4I43_30655</name>
</gene>
<sequence length="63" mass="7246">MVTPDRDVPGYWVLRTPQGEKLGEEMTRMLASLRERGVRLNRPNGSELRGELDWSYESARALV</sequence>
<protein>
    <submittedName>
        <fullName evidence="1">Uncharacterized protein</fullName>
    </submittedName>
</protein>
<evidence type="ECO:0000313" key="2">
    <source>
        <dbReference type="Proteomes" id="UP001327093"/>
    </source>
</evidence>
<evidence type="ECO:0000313" key="1">
    <source>
        <dbReference type="EMBL" id="MEB3371768.1"/>
    </source>
</evidence>
<organism evidence="1 2">
    <name type="scientific">Saccharopolyspora mangrovi</name>
    <dbReference type="NCBI Taxonomy" id="3082379"/>
    <lineage>
        <taxon>Bacteria</taxon>
        <taxon>Bacillati</taxon>
        <taxon>Actinomycetota</taxon>
        <taxon>Actinomycetes</taxon>
        <taxon>Pseudonocardiales</taxon>
        <taxon>Pseudonocardiaceae</taxon>
        <taxon>Saccharopolyspora</taxon>
    </lineage>
</organism>
<dbReference type="RefSeq" id="WP_324269192.1">
    <property type="nucleotide sequence ID" value="NZ_JAWLNX010000032.1"/>
</dbReference>
<name>A0ABU6AJN8_9PSEU</name>
<proteinExistence type="predicted"/>
<accession>A0ABU6AJN8</accession>
<comment type="caution">
    <text evidence="1">The sequence shown here is derived from an EMBL/GenBank/DDBJ whole genome shotgun (WGS) entry which is preliminary data.</text>
</comment>
<reference evidence="1 2" key="1">
    <citation type="submission" date="2023-10" db="EMBL/GenBank/DDBJ databases">
        <title>Saccharopolyspora sp. nov., isolated from mangrove soil.</title>
        <authorList>
            <person name="Lu Y."/>
            <person name="Liu W."/>
        </authorList>
    </citation>
    <scope>NUCLEOTIDE SEQUENCE [LARGE SCALE GENOMIC DNA]</scope>
    <source>
        <strain evidence="1 2">S2-29</strain>
    </source>
</reference>